<evidence type="ECO:0000259" key="13">
    <source>
        <dbReference type="PROSITE" id="PS50103"/>
    </source>
</evidence>
<feature type="compositionally biased region" description="Basic and acidic residues" evidence="10">
    <location>
        <begin position="419"/>
        <end position="431"/>
    </location>
</feature>
<comment type="caution">
    <text evidence="14">The sequence shown here is derived from an EMBL/GenBank/DDBJ whole genome shotgun (WGS) entry which is preliminary data.</text>
</comment>
<evidence type="ECO:0000256" key="8">
    <source>
        <dbReference type="PROSITE-ProRule" id="PRU00176"/>
    </source>
</evidence>
<evidence type="ECO:0000256" key="1">
    <source>
        <dbReference type="ARBA" id="ARBA00004123"/>
    </source>
</evidence>
<dbReference type="SUPFAM" id="SSF54928">
    <property type="entry name" value="RNA-binding domain, RBD"/>
    <property type="match status" value="1"/>
</dbReference>
<feature type="region of interest" description="Disordered" evidence="10">
    <location>
        <begin position="646"/>
        <end position="693"/>
    </location>
</feature>
<dbReference type="GO" id="GO:0005634">
    <property type="term" value="C:nucleus"/>
    <property type="evidence" value="ECO:0007669"/>
    <property type="project" value="UniProtKB-SubCell"/>
</dbReference>
<evidence type="ECO:0000256" key="6">
    <source>
        <dbReference type="ARBA" id="ARBA00023054"/>
    </source>
</evidence>
<dbReference type="InterPro" id="IPR035979">
    <property type="entry name" value="RBD_domain_sf"/>
</dbReference>
<dbReference type="Gene3D" id="3.30.40.10">
    <property type="entry name" value="Zinc/RING finger domain, C3HC4 (zinc finger)"/>
    <property type="match status" value="1"/>
</dbReference>
<feature type="domain" description="RRM" evidence="12">
    <location>
        <begin position="105"/>
        <end position="181"/>
    </location>
</feature>
<dbReference type="InterPro" id="IPR039780">
    <property type="entry name" value="Mot2"/>
</dbReference>
<comment type="subcellular location">
    <subcellularLocation>
        <location evidence="1">Nucleus</location>
    </subcellularLocation>
</comment>
<dbReference type="SMART" id="SM00361">
    <property type="entry name" value="RRM_1"/>
    <property type="match status" value="1"/>
</dbReference>
<keyword evidence="4 9" id="KW-0862">Zinc</keyword>
<evidence type="ECO:0000259" key="12">
    <source>
        <dbReference type="PROSITE" id="PS50102"/>
    </source>
</evidence>
<evidence type="ECO:0000256" key="7">
    <source>
        <dbReference type="ARBA" id="ARBA00023242"/>
    </source>
</evidence>
<protein>
    <submittedName>
        <fullName evidence="14">Uncharacterized protein</fullName>
    </submittedName>
</protein>
<feature type="compositionally biased region" description="Polar residues" evidence="10">
    <location>
        <begin position="646"/>
        <end position="656"/>
    </location>
</feature>
<dbReference type="InterPro" id="IPR034261">
    <property type="entry name" value="CNOT4_RRM"/>
</dbReference>
<keyword evidence="3 9" id="KW-0863">Zinc-finger</keyword>
<dbReference type="InterPro" id="IPR012677">
    <property type="entry name" value="Nucleotide-bd_a/b_plait_sf"/>
</dbReference>
<feature type="compositionally biased region" description="Polar residues" evidence="10">
    <location>
        <begin position="614"/>
        <end position="626"/>
    </location>
</feature>
<feature type="domain" description="RING-type" evidence="11">
    <location>
        <begin position="10"/>
        <end position="53"/>
    </location>
</feature>
<keyword evidence="6" id="KW-0175">Coiled coil</keyword>
<reference evidence="14" key="1">
    <citation type="journal article" date="2020" name="Microb. Genom.">
        <title>Genetic diversity of clinical and environmental Mucorales isolates obtained from an investigation of mucormycosis cases among solid organ transplant recipients.</title>
        <authorList>
            <person name="Nguyen M.H."/>
            <person name="Kaul D."/>
            <person name="Muto C."/>
            <person name="Cheng S.J."/>
            <person name="Richter R.A."/>
            <person name="Bruno V.M."/>
            <person name="Liu G."/>
            <person name="Beyhan S."/>
            <person name="Sundermann A.J."/>
            <person name="Mounaud S."/>
            <person name="Pasculle A.W."/>
            <person name="Nierman W.C."/>
            <person name="Driscoll E."/>
            <person name="Cumbie R."/>
            <person name="Clancy C.J."/>
            <person name="Dupont C.L."/>
        </authorList>
    </citation>
    <scope>NUCLEOTIDE SEQUENCE</scope>
    <source>
        <strain evidence="14">GL11</strain>
    </source>
</reference>
<feature type="compositionally biased region" description="Pro residues" evidence="10">
    <location>
        <begin position="680"/>
        <end position="692"/>
    </location>
</feature>
<dbReference type="InterPro" id="IPR039515">
    <property type="entry name" value="NOT4_mRING-HC-C4C4"/>
</dbReference>
<sequence>MSSDEEDTDCPLCMEELDIADRNFRPCACGYQICRFCWHHIKTNLNGRCPACRRLYSEQIVEFIPVSAEEVMRLKKEKKEKDRQTREMRDPSRRQLSSIRVVQKNLVYVLGMSLKHAYVENEIFRKYGKIDKVVISKRTTNNAPAGIYITFTRKEDASKAIEGLNGIEVDGKTVRASFGTTKYCTYYLRHMSCPNPNCMYLHEPGDDVDSFNKDTVTVGKHVTPSSTSVYPNKRPATAAKQEASKISEASKTPGAEIKPPTTTPRTWAPIPKVVPISPVVIEEVPAEKSSPIQEYSPAKEKSKMVTTSPSVAPMKASRSNTTKKTTDKLKKVSKPNEEESTKPALPPTASWAKAQPMLPQENMITPTNFGPSLSDAVQTAQKPKHILSGKVKKEKRGKSRMVRLEEFEEAKKVAQQPKSTHEVHEVHEKETSIQSDQIPTKNVHSTPAVIGMCIEDEVVEVKETAINDDETEEEKIKDSIEKQNVLLEAEKRIEESALENLEVTGQIKETCSVKVEAEEEIALDDQTQLDGHLSKEDHRNDFTQTIEEPNVTSAVEKVDQQNAFNSEDIVETEDSKQEEALATLNESVIKAFDSNMSGDLSVNASKKSQHEQDNGQPSAVVNSSLNDHIPSPLVAMERLSTLVEQEISSNTPQQPTVDRFSHPLPPSDNYAPFPENKRQPMPPPGLGPPPALPEWMNRGFDPFNGQDPSLIAARRLQHSQRMMEASGLFGLNNGFPPHRPAPPLPSISPFGFHPNFNEGTPGFPHQPPPPFTNMLGPPPHHHPMMRPPPPQNRANMPHFGSNLPPRHLSMDDTNRLRAEFNAMALNGRNREEFQSREDLRALLPNVNISFNNNQQKGPMDHIQHQGLGLRRMDVQENIASSNSINSMPPNHSMKFHPPLEQNKAPFYKQDSFGQQGTSDHLPQNINPDVRTEAQNFFGEFLRKAASSNQQETSSKKEEEYGSRTENSLPFQDPAIMSVHLTENPINEPSNQNAMLQILGGQPLPASMPQQQQQQQQQQSMHQRSDPRFGMNEQRIIYLDPGFDERGQPFGNNMFMPPEFRPPPPPQQQHQQQQHMFNHQNGLQQQQQHMFNHQNGLQQPPPQFAPHFLEPSINTMGHMAGNPMMRPPMMLFHQDNRFKNTGNIHPGDIYK</sequence>
<evidence type="ECO:0000256" key="9">
    <source>
        <dbReference type="PROSITE-ProRule" id="PRU00723"/>
    </source>
</evidence>
<feature type="compositionally biased region" description="Polar residues" evidence="10">
    <location>
        <begin position="433"/>
        <end position="443"/>
    </location>
</feature>
<name>A0A9P6X8T9_RHIOR</name>
<dbReference type="InterPro" id="IPR003954">
    <property type="entry name" value="RRM_euk-type"/>
</dbReference>
<dbReference type="Pfam" id="PF14570">
    <property type="entry name" value="zf-RING_4"/>
    <property type="match status" value="1"/>
</dbReference>
<dbReference type="SUPFAM" id="SSF57850">
    <property type="entry name" value="RING/U-box"/>
    <property type="match status" value="1"/>
</dbReference>
<feature type="region of interest" description="Disordered" evidence="10">
    <location>
        <begin position="944"/>
        <end position="972"/>
    </location>
</feature>
<evidence type="ECO:0000256" key="4">
    <source>
        <dbReference type="ARBA" id="ARBA00022833"/>
    </source>
</evidence>
<dbReference type="InterPro" id="IPR000504">
    <property type="entry name" value="RRM_dom"/>
</dbReference>
<dbReference type="InterPro" id="IPR000571">
    <property type="entry name" value="Znf_CCCH"/>
</dbReference>
<dbReference type="GO" id="GO:0030014">
    <property type="term" value="C:CCR4-NOT complex"/>
    <property type="evidence" value="ECO:0007669"/>
    <property type="project" value="InterPro"/>
</dbReference>
<dbReference type="GO" id="GO:0008270">
    <property type="term" value="F:zinc ion binding"/>
    <property type="evidence" value="ECO:0007669"/>
    <property type="project" value="UniProtKB-KW"/>
</dbReference>
<dbReference type="Gene3D" id="3.30.70.330">
    <property type="match status" value="1"/>
</dbReference>
<dbReference type="EMBL" id="JAANQT010000845">
    <property type="protein sequence ID" value="KAG1308011.1"/>
    <property type="molecule type" value="Genomic_DNA"/>
</dbReference>
<dbReference type="Pfam" id="PF00076">
    <property type="entry name" value="RRM_1"/>
    <property type="match status" value="1"/>
</dbReference>
<feature type="compositionally biased region" description="Basic and acidic residues" evidence="10">
    <location>
        <begin position="324"/>
        <end position="341"/>
    </location>
</feature>
<dbReference type="InterPro" id="IPR001841">
    <property type="entry name" value="Znf_RING"/>
</dbReference>
<dbReference type="FunFam" id="3.30.40.10:FF:000006">
    <property type="entry name" value="CCR4-NOT transcription complex subunit 4"/>
    <property type="match status" value="1"/>
</dbReference>
<dbReference type="CDD" id="cd16618">
    <property type="entry name" value="mRING-HC-C4C4_CNOT4"/>
    <property type="match status" value="1"/>
</dbReference>
<dbReference type="PROSITE" id="PS50089">
    <property type="entry name" value="ZF_RING_2"/>
    <property type="match status" value="1"/>
</dbReference>
<feature type="compositionally biased region" description="Low complexity" evidence="10">
    <location>
        <begin position="1009"/>
        <end position="1018"/>
    </location>
</feature>
<dbReference type="AlphaFoldDB" id="A0A9P6X8T9"/>
<evidence type="ECO:0000256" key="2">
    <source>
        <dbReference type="ARBA" id="ARBA00022723"/>
    </source>
</evidence>
<evidence type="ECO:0000256" key="10">
    <source>
        <dbReference type="SAM" id="MobiDB-lite"/>
    </source>
</evidence>
<keyword evidence="2 9" id="KW-0479">Metal-binding</keyword>
<keyword evidence="5 8" id="KW-0694">RNA-binding</keyword>
<dbReference type="Proteomes" id="UP000716291">
    <property type="component" value="Unassembled WGS sequence"/>
</dbReference>
<feature type="region of interest" description="Disordered" evidence="10">
    <location>
        <begin position="288"/>
        <end position="349"/>
    </location>
</feature>
<dbReference type="PROSITE" id="PS50102">
    <property type="entry name" value="RRM"/>
    <property type="match status" value="1"/>
</dbReference>
<dbReference type="PANTHER" id="PTHR12603">
    <property type="entry name" value="CCR4-NOT TRANSCRIPTION COMPLEX RELATED"/>
    <property type="match status" value="1"/>
</dbReference>
<dbReference type="CDD" id="cd12438">
    <property type="entry name" value="RRM_CNOT4"/>
    <property type="match status" value="1"/>
</dbReference>
<dbReference type="PROSITE" id="PS50103">
    <property type="entry name" value="ZF_C3H1"/>
    <property type="match status" value="1"/>
</dbReference>
<keyword evidence="15" id="KW-1185">Reference proteome</keyword>
<evidence type="ECO:0000313" key="14">
    <source>
        <dbReference type="EMBL" id="KAG1308011.1"/>
    </source>
</evidence>
<evidence type="ECO:0000256" key="5">
    <source>
        <dbReference type="ARBA" id="ARBA00022884"/>
    </source>
</evidence>
<feature type="compositionally biased region" description="Basic residues" evidence="10">
    <location>
        <begin position="382"/>
        <end position="401"/>
    </location>
</feature>
<feature type="region of interest" description="Disordered" evidence="10">
    <location>
        <begin position="600"/>
        <end position="627"/>
    </location>
</feature>
<dbReference type="OrthoDB" id="1923159at2759"/>
<dbReference type="GO" id="GO:0004842">
    <property type="term" value="F:ubiquitin-protein transferase activity"/>
    <property type="evidence" value="ECO:0007669"/>
    <property type="project" value="InterPro"/>
</dbReference>
<feature type="region of interest" description="Disordered" evidence="10">
    <location>
        <begin position="222"/>
        <end position="269"/>
    </location>
</feature>
<feature type="zinc finger region" description="C3H1-type" evidence="9">
    <location>
        <begin position="178"/>
        <end position="205"/>
    </location>
</feature>
<feature type="compositionally biased region" description="Basic and acidic residues" evidence="10">
    <location>
        <begin position="402"/>
        <end position="412"/>
    </location>
</feature>
<dbReference type="InterPro" id="IPR013083">
    <property type="entry name" value="Znf_RING/FYVE/PHD"/>
</dbReference>
<feature type="region of interest" description="Disordered" evidence="10">
    <location>
        <begin position="1001"/>
        <end position="1026"/>
    </location>
</feature>
<feature type="domain" description="C3H1-type" evidence="13">
    <location>
        <begin position="178"/>
        <end position="205"/>
    </location>
</feature>
<feature type="region of interest" description="Disordered" evidence="10">
    <location>
        <begin position="369"/>
        <end position="443"/>
    </location>
</feature>
<keyword evidence="7" id="KW-0539">Nucleus</keyword>
<dbReference type="GO" id="GO:0003723">
    <property type="term" value="F:RNA binding"/>
    <property type="evidence" value="ECO:0007669"/>
    <property type="project" value="UniProtKB-UniRule"/>
</dbReference>
<proteinExistence type="predicted"/>
<evidence type="ECO:0000313" key="15">
    <source>
        <dbReference type="Proteomes" id="UP000716291"/>
    </source>
</evidence>
<dbReference type="PANTHER" id="PTHR12603:SF0">
    <property type="entry name" value="CCR4-NOT TRANSCRIPTION COMPLEX SUBUNIT 4"/>
    <property type="match status" value="1"/>
</dbReference>
<evidence type="ECO:0000259" key="11">
    <source>
        <dbReference type="PROSITE" id="PS50089"/>
    </source>
</evidence>
<feature type="compositionally biased region" description="Basic and acidic residues" evidence="10">
    <location>
        <begin position="953"/>
        <end position="962"/>
    </location>
</feature>
<organism evidence="14 15">
    <name type="scientific">Rhizopus oryzae</name>
    <name type="common">Mucormycosis agent</name>
    <name type="synonym">Rhizopus arrhizus var. delemar</name>
    <dbReference type="NCBI Taxonomy" id="64495"/>
    <lineage>
        <taxon>Eukaryota</taxon>
        <taxon>Fungi</taxon>
        <taxon>Fungi incertae sedis</taxon>
        <taxon>Mucoromycota</taxon>
        <taxon>Mucoromycotina</taxon>
        <taxon>Mucoromycetes</taxon>
        <taxon>Mucorales</taxon>
        <taxon>Mucorineae</taxon>
        <taxon>Rhizopodaceae</taxon>
        <taxon>Rhizopus</taxon>
    </lineage>
</organism>
<accession>A0A9P6X8T9</accession>
<feature type="compositionally biased region" description="Polar residues" evidence="10">
    <location>
        <begin position="369"/>
        <end position="381"/>
    </location>
</feature>
<dbReference type="GO" id="GO:0016567">
    <property type="term" value="P:protein ubiquitination"/>
    <property type="evidence" value="ECO:0007669"/>
    <property type="project" value="TreeGrafter"/>
</dbReference>
<evidence type="ECO:0000256" key="3">
    <source>
        <dbReference type="ARBA" id="ARBA00022771"/>
    </source>
</evidence>
<gene>
    <name evidence="14" type="ORF">G6F64_006361</name>
</gene>